<evidence type="ECO:0000313" key="1">
    <source>
        <dbReference type="EMBL" id="QRG08932.1"/>
    </source>
</evidence>
<keyword evidence="2" id="KW-1185">Reference proteome</keyword>
<dbReference type="Pfam" id="PF12686">
    <property type="entry name" value="DUF3800"/>
    <property type="match status" value="1"/>
</dbReference>
<name>A0A974SKW9_9HYPH</name>
<dbReference type="Proteomes" id="UP000596427">
    <property type="component" value="Chromosome"/>
</dbReference>
<dbReference type="RefSeq" id="WP_203195848.1">
    <property type="nucleotide sequence ID" value="NZ_CP063362.1"/>
</dbReference>
<proteinExistence type="predicted"/>
<accession>A0A974SKW9</accession>
<evidence type="ECO:0000313" key="2">
    <source>
        <dbReference type="Proteomes" id="UP000596427"/>
    </source>
</evidence>
<organism evidence="1 2">
    <name type="scientific">Xanthobacter dioxanivorans</name>
    <dbReference type="NCBI Taxonomy" id="2528964"/>
    <lineage>
        <taxon>Bacteria</taxon>
        <taxon>Pseudomonadati</taxon>
        <taxon>Pseudomonadota</taxon>
        <taxon>Alphaproteobacteria</taxon>
        <taxon>Hyphomicrobiales</taxon>
        <taxon>Xanthobacteraceae</taxon>
        <taxon>Xanthobacter</taxon>
    </lineage>
</organism>
<dbReference type="InterPro" id="IPR024524">
    <property type="entry name" value="DUF3800"/>
</dbReference>
<protein>
    <submittedName>
        <fullName evidence="1">DUF3800 domain-containing protein</fullName>
    </submittedName>
</protein>
<dbReference type="KEGG" id="xdi:EZH22_12035"/>
<sequence length="369" mass="42366">MIDVDDLRRADIALHGLTGVDEVYTLYYDETGNDRRLHVRPDGLNVQNLKTFVLGGIGHPGPPRPIDLTDLRKTIRMQPATPEMKFKHVGEGDFLKVLEEHRIATFIDWLSAQELFIHYTALDPLYWSVVDIVDSIIAEGDKAPLAAFAANLKDDLYRILRRDEAGLIDLYRRYDYPNVGRDRRRPFVAELRARLEKAEHLMPEFNYQMLKGTLQLGERLDRLPFLEDEVPNVLIDHYAHFFIQRLCLLKNAAHVLDVEPEIEKRLAQLPFVSAGRPFTNHRFAVSHHEPGVQVSDVVVGLIGRLFTFVNRTELSDLRRIRKALSQRQAHVVKGLAELVDRSIAASPAFIHTVVSLEDRRRAEFFLDGR</sequence>
<reference evidence="1 2" key="1">
    <citation type="submission" date="2020-10" db="EMBL/GenBank/DDBJ databases">
        <title>Degradation of 1,4-Dioxane by Xanthobacter sp. YN2, via a Novel Group-2 Soluble Di-Iron Monooxygenase.</title>
        <authorList>
            <person name="Ma F."/>
            <person name="Wang Y."/>
            <person name="Yang J."/>
            <person name="Guo H."/>
            <person name="Su D."/>
            <person name="Yu L."/>
        </authorList>
    </citation>
    <scope>NUCLEOTIDE SEQUENCE [LARGE SCALE GENOMIC DNA]</scope>
    <source>
        <strain evidence="1 2">YN2</strain>
    </source>
</reference>
<gene>
    <name evidence="1" type="ORF">EZH22_12035</name>
</gene>
<dbReference type="AlphaFoldDB" id="A0A974SKW9"/>
<dbReference type="EMBL" id="CP063362">
    <property type="protein sequence ID" value="QRG08932.1"/>
    <property type="molecule type" value="Genomic_DNA"/>
</dbReference>